<proteinExistence type="predicted"/>
<evidence type="ECO:0000313" key="1">
    <source>
        <dbReference type="EMBL" id="KAA6406413.1"/>
    </source>
</evidence>
<dbReference type="AlphaFoldDB" id="A0A5M8PBH8"/>
<gene>
    <name evidence="1" type="ORF">FRX48_09804</name>
</gene>
<dbReference type="EMBL" id="VXIT01000029">
    <property type="protein sequence ID" value="KAA6406413.1"/>
    <property type="molecule type" value="Genomic_DNA"/>
</dbReference>
<organism evidence="1 2">
    <name type="scientific">Lasallia pustulata</name>
    <dbReference type="NCBI Taxonomy" id="136370"/>
    <lineage>
        <taxon>Eukaryota</taxon>
        <taxon>Fungi</taxon>
        <taxon>Dikarya</taxon>
        <taxon>Ascomycota</taxon>
        <taxon>Pezizomycotina</taxon>
        <taxon>Lecanoromycetes</taxon>
        <taxon>OSLEUM clade</taxon>
        <taxon>Umbilicariomycetidae</taxon>
        <taxon>Umbilicariales</taxon>
        <taxon>Umbilicariaceae</taxon>
        <taxon>Lasallia</taxon>
    </lineage>
</organism>
<dbReference type="Proteomes" id="UP000324767">
    <property type="component" value="Unassembled WGS sequence"/>
</dbReference>
<reference evidence="1 2" key="1">
    <citation type="submission" date="2019-09" db="EMBL/GenBank/DDBJ databases">
        <title>The hologenome of the rock-dwelling lichen Lasallia pustulata.</title>
        <authorList>
            <person name="Greshake Tzovaras B."/>
            <person name="Segers F."/>
            <person name="Bicker A."/>
            <person name="Dal Grande F."/>
            <person name="Otte J."/>
            <person name="Hankeln T."/>
            <person name="Schmitt I."/>
            <person name="Ebersberger I."/>
        </authorList>
    </citation>
    <scope>NUCLEOTIDE SEQUENCE [LARGE SCALE GENOMIC DNA]</scope>
    <source>
        <strain evidence="1">A1-1</strain>
    </source>
</reference>
<name>A0A5M8PBH8_9LECA</name>
<comment type="caution">
    <text evidence="1">The sequence shown here is derived from an EMBL/GenBank/DDBJ whole genome shotgun (WGS) entry which is preliminary data.</text>
</comment>
<accession>A0A5M8PBH8</accession>
<protein>
    <submittedName>
        <fullName evidence="1">Uncharacterized protein</fullName>
    </submittedName>
</protein>
<evidence type="ECO:0000313" key="2">
    <source>
        <dbReference type="Proteomes" id="UP000324767"/>
    </source>
</evidence>
<sequence length="93" mass="10468">MTTVDLAYQLQAFIKTGNRHALSVNDELLETIIFINKNYKEPNSSKSSDPWSISSKYYGGTVQNLHLVIEIEPFIKQVKEANKNKGPAIGKDK</sequence>